<dbReference type="GO" id="GO:0000166">
    <property type="term" value="F:nucleotide binding"/>
    <property type="evidence" value="ECO:0007669"/>
    <property type="project" value="UniProtKB-KW"/>
</dbReference>
<comment type="caution">
    <text evidence="6">The sequence shown here is derived from an EMBL/GenBank/DDBJ whole genome shotgun (WGS) entry which is preliminary data.</text>
</comment>
<dbReference type="InterPro" id="IPR006179">
    <property type="entry name" value="5_nucleotidase/apyrase"/>
</dbReference>
<dbReference type="InterPro" id="IPR004843">
    <property type="entry name" value="Calcineurin-like_PHP"/>
</dbReference>
<evidence type="ECO:0000313" key="7">
    <source>
        <dbReference type="Proteomes" id="UP001065549"/>
    </source>
</evidence>
<comment type="similarity">
    <text evidence="2">Belongs to the 5'-nucleotidase family.</text>
</comment>
<dbReference type="AlphaFoldDB" id="A0A9J6QQN6"/>
<feature type="chain" id="PRO_5039963612" evidence="2">
    <location>
        <begin position="25"/>
        <end position="650"/>
    </location>
</feature>
<dbReference type="Proteomes" id="UP001065549">
    <property type="component" value="Unassembled WGS sequence"/>
</dbReference>
<dbReference type="InterPro" id="IPR036907">
    <property type="entry name" value="5'-Nucleotdase_C_sf"/>
</dbReference>
<gene>
    <name evidence="6" type="ORF">OBO34_14855</name>
</gene>
<dbReference type="GO" id="GO:0009166">
    <property type="term" value="P:nucleotide catabolic process"/>
    <property type="evidence" value="ECO:0007669"/>
    <property type="project" value="InterPro"/>
</dbReference>
<sequence length="650" mass="71526">MKNRIVGIALLFLLLTAGTSFVWAAESERDDVQGGKKEISIIFSHDMHSHMDAEKIVKNGVAEMRGGFAKLQTLAEKIRKEYPNSFMLDGGDFAMGTPYQTIYSTQASELRMMGALQYDATTFGNHEFDYRAGGLANMLQAAVKSGERLPLILSANIDWERSLADEDKKAAASQLKSACDAYDVKPYSLIEKGGIRIAVFGLLGKEADEFAPESGLYFKEPVETAKTIVNEIKQGEKADAIVCLSHSGTNENPDKSEDEILAREVPDIDVIISGHSHTELAEPIVVGDTILASCGSYTYNLGHLVLEKGSDGTAHLKNYELLPLDGRVREDQSIVTRLAGFEKLVDQEYFSQFGFHMKDVLAKTDQAFTDIEQFAMDQGEDTLGNLIADSYLYAVSQAEGVQARPVDVAVVPAGVVRASFGEGPITAADAFNVLSLGYGKDKITGYPLVSAYLTGKELKAAAEVDVSVSNIMQVARLYMSGLAYNYNPNRLFLNRATDVRRDLGNGTYKELENDELYRVVADLYSCQMLGSVKEKSFGLLSIEPKDEEGQPIKNFEDHIIYHGDHELKAWYAMASYLKSFDDGTVPDRYHKLQGRKVEMNSLSPVELLKQPGKVLFMAAGALLLLTAVIVMVVRLLLRRKRRHAIGSAGE</sequence>
<protein>
    <submittedName>
        <fullName evidence="6">Bifunctional metallophosphatase/5'-nucleotidase</fullName>
    </submittedName>
</protein>
<dbReference type="Pfam" id="PF02872">
    <property type="entry name" value="5_nucleotid_C"/>
    <property type="match status" value="1"/>
</dbReference>
<evidence type="ECO:0000256" key="2">
    <source>
        <dbReference type="RuleBase" id="RU362119"/>
    </source>
</evidence>
<keyword evidence="1 2" id="KW-0732">Signal</keyword>
<keyword evidence="7" id="KW-1185">Reference proteome</keyword>
<dbReference type="PRINTS" id="PR01607">
    <property type="entry name" value="APYRASEFAMLY"/>
</dbReference>
<keyword evidence="3" id="KW-1133">Transmembrane helix</keyword>
<evidence type="ECO:0000259" key="4">
    <source>
        <dbReference type="Pfam" id="PF00149"/>
    </source>
</evidence>
<dbReference type="RefSeq" id="WP_253020950.1">
    <property type="nucleotide sequence ID" value="NZ_JAOSHN010000006.1"/>
</dbReference>
<dbReference type="SUPFAM" id="SSF56300">
    <property type="entry name" value="Metallo-dependent phosphatases"/>
    <property type="match status" value="1"/>
</dbReference>
<reference evidence="6" key="1">
    <citation type="submission" date="2022-09" db="EMBL/GenBank/DDBJ databases">
        <title>Culturomic study of gut microbiota in children with autism spectrum disorder.</title>
        <authorList>
            <person name="Efimov B.A."/>
            <person name="Chaplin A.V."/>
            <person name="Sokolova S.R."/>
            <person name="Pikina A.P."/>
            <person name="Korzhanova M."/>
            <person name="Belova V."/>
            <person name="Korostin D."/>
        </authorList>
    </citation>
    <scope>NUCLEOTIDE SEQUENCE</scope>
    <source>
        <strain evidence="6">ASD5510</strain>
    </source>
</reference>
<evidence type="ECO:0000313" key="6">
    <source>
        <dbReference type="EMBL" id="MCU7379624.1"/>
    </source>
</evidence>
<dbReference type="GO" id="GO:0016787">
    <property type="term" value="F:hydrolase activity"/>
    <property type="evidence" value="ECO:0007669"/>
    <property type="project" value="UniProtKB-KW"/>
</dbReference>
<feature type="domain" description="5'-Nucleotidase C-terminal" evidence="5">
    <location>
        <begin position="370"/>
        <end position="525"/>
    </location>
</feature>
<keyword evidence="3" id="KW-0812">Transmembrane</keyword>
<evidence type="ECO:0000256" key="3">
    <source>
        <dbReference type="SAM" id="Phobius"/>
    </source>
</evidence>
<keyword evidence="2" id="KW-0378">Hydrolase</keyword>
<proteinExistence type="inferred from homology"/>
<dbReference type="SUPFAM" id="SSF55816">
    <property type="entry name" value="5'-nucleotidase (syn. UDP-sugar hydrolase), C-terminal domain"/>
    <property type="match status" value="1"/>
</dbReference>
<dbReference type="PANTHER" id="PTHR11575">
    <property type="entry name" value="5'-NUCLEOTIDASE-RELATED"/>
    <property type="match status" value="1"/>
</dbReference>
<organism evidence="6 7">
    <name type="scientific">Hominibacterium faecale</name>
    <dbReference type="NCBI Taxonomy" id="2839743"/>
    <lineage>
        <taxon>Bacteria</taxon>
        <taxon>Bacillati</taxon>
        <taxon>Bacillota</taxon>
        <taxon>Clostridia</taxon>
        <taxon>Peptostreptococcales</taxon>
        <taxon>Anaerovoracaceae</taxon>
        <taxon>Hominibacterium</taxon>
    </lineage>
</organism>
<dbReference type="Pfam" id="PF00149">
    <property type="entry name" value="Metallophos"/>
    <property type="match status" value="1"/>
</dbReference>
<keyword evidence="2" id="KW-0547">Nucleotide-binding</keyword>
<feature type="domain" description="Calcineurin-like phosphoesterase" evidence="4">
    <location>
        <begin position="46"/>
        <end position="278"/>
    </location>
</feature>
<evidence type="ECO:0000256" key="1">
    <source>
        <dbReference type="ARBA" id="ARBA00022729"/>
    </source>
</evidence>
<dbReference type="InterPro" id="IPR029052">
    <property type="entry name" value="Metallo-depent_PP-like"/>
</dbReference>
<dbReference type="Gene3D" id="3.60.21.10">
    <property type="match status" value="1"/>
</dbReference>
<evidence type="ECO:0000259" key="5">
    <source>
        <dbReference type="Pfam" id="PF02872"/>
    </source>
</evidence>
<feature type="signal peptide" evidence="2">
    <location>
        <begin position="1"/>
        <end position="24"/>
    </location>
</feature>
<dbReference type="CDD" id="cd00845">
    <property type="entry name" value="MPP_UshA_N_like"/>
    <property type="match status" value="1"/>
</dbReference>
<dbReference type="Gene3D" id="3.90.780.10">
    <property type="entry name" value="5'-Nucleotidase, C-terminal domain"/>
    <property type="match status" value="1"/>
</dbReference>
<keyword evidence="3" id="KW-0472">Membrane</keyword>
<accession>A0A9J6QQN6</accession>
<dbReference type="PANTHER" id="PTHR11575:SF24">
    <property type="entry name" value="5'-NUCLEOTIDASE"/>
    <property type="match status" value="1"/>
</dbReference>
<name>A0A9J6QQN6_9FIRM</name>
<feature type="transmembrane region" description="Helical" evidence="3">
    <location>
        <begin position="614"/>
        <end position="637"/>
    </location>
</feature>
<dbReference type="EMBL" id="JAOSHN010000006">
    <property type="protein sequence ID" value="MCU7379624.1"/>
    <property type="molecule type" value="Genomic_DNA"/>
</dbReference>
<dbReference type="InterPro" id="IPR008334">
    <property type="entry name" value="5'-Nucleotdase_C"/>
</dbReference>